<comment type="similarity">
    <text evidence="2">Belongs to the AROS family.</text>
</comment>
<name>A0AAN8X2P4_HALRR</name>
<feature type="compositionally biased region" description="Basic and acidic residues" evidence="6">
    <location>
        <begin position="25"/>
        <end position="41"/>
    </location>
</feature>
<dbReference type="PRINTS" id="PR02029">
    <property type="entry name" value="ACTREGSIRT1"/>
</dbReference>
<evidence type="ECO:0000256" key="6">
    <source>
        <dbReference type="SAM" id="MobiDB-lite"/>
    </source>
</evidence>
<reference evidence="7 8" key="1">
    <citation type="submission" date="2023-11" db="EMBL/GenBank/DDBJ databases">
        <title>Halocaridina rubra genome assembly.</title>
        <authorList>
            <person name="Smith C."/>
        </authorList>
    </citation>
    <scope>NUCLEOTIDE SEQUENCE [LARGE SCALE GENOMIC DNA]</scope>
    <source>
        <strain evidence="7">EP-1</strain>
        <tissue evidence="7">Whole</tissue>
    </source>
</reference>
<dbReference type="GO" id="GO:0005730">
    <property type="term" value="C:nucleolus"/>
    <property type="evidence" value="ECO:0007669"/>
    <property type="project" value="UniProtKB-SubCell"/>
</dbReference>
<dbReference type="PANTHER" id="PTHR31454:SF2">
    <property type="entry name" value="ACTIVE REGULATOR OF SIRT1"/>
    <property type="match status" value="1"/>
</dbReference>
<evidence type="ECO:0000256" key="1">
    <source>
        <dbReference type="ARBA" id="ARBA00004604"/>
    </source>
</evidence>
<accession>A0AAN8X2P4</accession>
<keyword evidence="4" id="KW-0539">Nucleus</keyword>
<comment type="subcellular location">
    <subcellularLocation>
        <location evidence="1">Nucleus</location>
        <location evidence="1">Nucleolus</location>
    </subcellularLocation>
</comment>
<feature type="compositionally biased region" description="Basic residues" evidence="6">
    <location>
        <begin position="44"/>
        <end position="56"/>
    </location>
</feature>
<gene>
    <name evidence="7" type="ORF">SK128_012021</name>
</gene>
<dbReference type="EMBL" id="JAXCGZ010013246">
    <property type="protein sequence ID" value="KAK7073158.1"/>
    <property type="molecule type" value="Genomic_DNA"/>
</dbReference>
<evidence type="ECO:0000256" key="5">
    <source>
        <dbReference type="ARBA" id="ARBA00032748"/>
    </source>
</evidence>
<evidence type="ECO:0000256" key="3">
    <source>
        <dbReference type="ARBA" id="ARBA00016855"/>
    </source>
</evidence>
<proteinExistence type="inferred from homology"/>
<evidence type="ECO:0000313" key="8">
    <source>
        <dbReference type="Proteomes" id="UP001381693"/>
    </source>
</evidence>
<evidence type="ECO:0000313" key="7">
    <source>
        <dbReference type="EMBL" id="KAK7073158.1"/>
    </source>
</evidence>
<dbReference type="Pfam" id="PF15684">
    <property type="entry name" value="AROS"/>
    <property type="match status" value="1"/>
</dbReference>
<comment type="caution">
    <text evidence="7">The sequence shown here is derived from an EMBL/GenBank/DDBJ whole genome shotgun (WGS) entry which is preliminary data.</text>
</comment>
<sequence length="160" mass="18818">MSWALVKRGLDLFDEDELRDSHGTLKKVRDGNKGKVKEVGTHRQGIKKASRQKKRAKQLERETHNQLIQKQVANALKEYQKKAPGDRTEENLKLLKKFDGKLKQSYVKKITEQHSKTLEERITKSEWQERLKRKPAEGSTSVFSEEDFEKMNEIWLRLNT</sequence>
<dbReference type="Proteomes" id="UP001381693">
    <property type="component" value="Unassembled WGS sequence"/>
</dbReference>
<evidence type="ECO:0000256" key="4">
    <source>
        <dbReference type="ARBA" id="ARBA00023242"/>
    </source>
</evidence>
<organism evidence="7 8">
    <name type="scientific">Halocaridina rubra</name>
    <name type="common">Hawaiian red shrimp</name>
    <dbReference type="NCBI Taxonomy" id="373956"/>
    <lineage>
        <taxon>Eukaryota</taxon>
        <taxon>Metazoa</taxon>
        <taxon>Ecdysozoa</taxon>
        <taxon>Arthropoda</taxon>
        <taxon>Crustacea</taxon>
        <taxon>Multicrustacea</taxon>
        <taxon>Malacostraca</taxon>
        <taxon>Eumalacostraca</taxon>
        <taxon>Eucarida</taxon>
        <taxon>Decapoda</taxon>
        <taxon>Pleocyemata</taxon>
        <taxon>Caridea</taxon>
        <taxon>Atyoidea</taxon>
        <taxon>Atyidae</taxon>
        <taxon>Halocaridina</taxon>
    </lineage>
</organism>
<evidence type="ECO:0000256" key="2">
    <source>
        <dbReference type="ARBA" id="ARBA00007318"/>
    </source>
</evidence>
<dbReference type="GO" id="GO:0019899">
    <property type="term" value="F:enzyme binding"/>
    <property type="evidence" value="ECO:0007669"/>
    <property type="project" value="TreeGrafter"/>
</dbReference>
<dbReference type="AlphaFoldDB" id="A0AAN8X2P4"/>
<feature type="region of interest" description="Disordered" evidence="6">
    <location>
        <begin position="25"/>
        <end position="62"/>
    </location>
</feature>
<dbReference type="PANTHER" id="PTHR31454">
    <property type="entry name" value="ACTIVE REGULATOR OF SIRT1"/>
    <property type="match status" value="1"/>
</dbReference>
<dbReference type="InterPro" id="IPR023262">
    <property type="entry name" value="AROS"/>
</dbReference>
<protein>
    <recommendedName>
        <fullName evidence="3">Active regulator of SIRT1</fullName>
    </recommendedName>
    <alternativeName>
        <fullName evidence="5">40S ribosomal protein S19-binding protein 1</fullName>
    </alternativeName>
</protein>
<keyword evidence="8" id="KW-1185">Reference proteome</keyword>